<dbReference type="Gene3D" id="3.30.950.10">
    <property type="entry name" value="Methyltransferase, Cobalt-precorrin-4 Transmethylase, Domain 2"/>
    <property type="match status" value="1"/>
</dbReference>
<dbReference type="GO" id="GO:0046025">
    <property type="term" value="F:precorrin-6Y C5,15-methyltransferase (decarboxylating) activity"/>
    <property type="evidence" value="ECO:0007669"/>
    <property type="project" value="UniProtKB-EC"/>
</dbReference>
<keyword evidence="5" id="KW-0949">S-adenosyl-L-methionine</keyword>
<dbReference type="InterPro" id="IPR029063">
    <property type="entry name" value="SAM-dependent_MTases_sf"/>
</dbReference>
<dbReference type="InterPro" id="IPR014776">
    <property type="entry name" value="4pyrrole_Mease_sub2"/>
</dbReference>
<dbReference type="RefSeq" id="WP_179503297.1">
    <property type="nucleotide sequence ID" value="NZ_JACCAA010000001.1"/>
</dbReference>
<dbReference type="NCBIfam" id="TIGR02467">
    <property type="entry name" value="CbiE"/>
    <property type="match status" value="1"/>
</dbReference>
<dbReference type="PANTHER" id="PTHR43182">
    <property type="entry name" value="COBALT-PRECORRIN-6B C(15)-METHYLTRANSFERASE (DECARBOXYLATING)"/>
    <property type="match status" value="1"/>
</dbReference>
<keyword evidence="2" id="KW-0169">Cobalamin biosynthesis</keyword>
<dbReference type="InterPro" id="IPR035996">
    <property type="entry name" value="4pyrrol_Methylase_sf"/>
</dbReference>
<feature type="domain" description="Tetrapyrrole methylase" evidence="6">
    <location>
        <begin position="5"/>
        <end position="192"/>
    </location>
</feature>
<dbReference type="InterPro" id="IPR014777">
    <property type="entry name" value="4pyrrole_Mease_sub1"/>
</dbReference>
<keyword evidence="3 7" id="KW-0489">Methyltransferase</keyword>
<keyword evidence="4 7" id="KW-0808">Transferase</keyword>
<gene>
    <name evidence="7" type="ORF">BJ980_003281</name>
</gene>
<evidence type="ECO:0000259" key="6">
    <source>
        <dbReference type="Pfam" id="PF00590"/>
    </source>
</evidence>
<dbReference type="EC" id="2.1.1.132" evidence="7"/>
<dbReference type="InterPro" id="IPR014008">
    <property type="entry name" value="Cbl_synth_MTase_CbiT"/>
</dbReference>
<evidence type="ECO:0000256" key="3">
    <source>
        <dbReference type="ARBA" id="ARBA00022603"/>
    </source>
</evidence>
<dbReference type="InterPro" id="IPR050714">
    <property type="entry name" value="Cobalamin_biosynth_MTase"/>
</dbReference>
<proteinExistence type="predicted"/>
<dbReference type="GO" id="GO:0032259">
    <property type="term" value="P:methylation"/>
    <property type="evidence" value="ECO:0007669"/>
    <property type="project" value="UniProtKB-KW"/>
</dbReference>
<dbReference type="Gene3D" id="3.40.50.150">
    <property type="entry name" value="Vaccinia Virus protein VP39"/>
    <property type="match status" value="1"/>
</dbReference>
<evidence type="ECO:0000256" key="4">
    <source>
        <dbReference type="ARBA" id="ARBA00022679"/>
    </source>
</evidence>
<accession>A0A7Y9UQ71</accession>
<dbReference type="SUPFAM" id="SSF53790">
    <property type="entry name" value="Tetrapyrrole methylase"/>
    <property type="match status" value="1"/>
</dbReference>
<dbReference type="SUPFAM" id="SSF53335">
    <property type="entry name" value="S-adenosyl-L-methionine-dependent methyltransferases"/>
    <property type="match status" value="1"/>
</dbReference>
<sequence>MSPAVTVIGIGADGWTGLTAEHRQLVLDADIVLGGRRHLDLLPASENQIREPWPSPLRESLPALLWKYDGRRVVALASGDPFVSGIGGTLVEILGPGAVVVEPTVSSVALARARMGWDAETVDVVSVVGRDVHRVLRSIAPGHRSIVLSSDADTPGSVADLLVNTGHGGSKMTVLGDLGSDDETSIATTADEWARRRAPQLNVIAIEFDGPVVGGWVAGLPDELFENDGQLTKRDLRASALSRLAPRPGQLLWDVGAGAGSVGIEWMRAHPTCRTIAVEADETRAARIERNAQALGVPDLRVVTGRSPDALAGLPRPDAIFVGGGATVPGVIETCVAALPAGGRLVVHGVTLETEALLAAAHTEHGGELTRIHVETTAPIGTFTGWTPSRAVTQWTLTKEHA</sequence>
<dbReference type="AlphaFoldDB" id="A0A7Y9UQ71"/>
<dbReference type="InterPro" id="IPR000878">
    <property type="entry name" value="4pyrrol_Mease"/>
</dbReference>
<comment type="pathway">
    <text evidence="1">Cofactor biosynthesis; adenosylcobalamin biosynthesis.</text>
</comment>
<dbReference type="Proteomes" id="UP000540656">
    <property type="component" value="Unassembled WGS sequence"/>
</dbReference>
<dbReference type="Gene3D" id="3.40.1010.10">
    <property type="entry name" value="Cobalt-precorrin-4 Transmethylase, Domain 1"/>
    <property type="match status" value="1"/>
</dbReference>
<dbReference type="PIRSF" id="PIRSF036428">
    <property type="entry name" value="CobL"/>
    <property type="match status" value="1"/>
</dbReference>
<dbReference type="InterPro" id="IPR006365">
    <property type="entry name" value="Cbl_synth_CobL"/>
</dbReference>
<dbReference type="InterPro" id="IPR012818">
    <property type="entry name" value="CbiE"/>
</dbReference>
<evidence type="ECO:0000256" key="1">
    <source>
        <dbReference type="ARBA" id="ARBA00004953"/>
    </source>
</evidence>
<comment type="caution">
    <text evidence="7">The sequence shown here is derived from an EMBL/GenBank/DDBJ whole genome shotgun (WGS) entry which is preliminary data.</text>
</comment>
<dbReference type="NCBIfam" id="TIGR02469">
    <property type="entry name" value="CbiT"/>
    <property type="match status" value="1"/>
</dbReference>
<evidence type="ECO:0000313" key="8">
    <source>
        <dbReference type="Proteomes" id="UP000540656"/>
    </source>
</evidence>
<reference evidence="7 8" key="1">
    <citation type="submission" date="2020-07" db="EMBL/GenBank/DDBJ databases">
        <title>Sequencing the genomes of 1000 actinobacteria strains.</title>
        <authorList>
            <person name="Klenk H.-P."/>
        </authorList>
    </citation>
    <scope>NUCLEOTIDE SEQUENCE [LARGE SCALE GENOMIC DNA]</scope>
    <source>
        <strain evidence="7 8">DSM 23819</strain>
    </source>
</reference>
<protein>
    <submittedName>
        <fullName evidence="7">Precorrin-6Y C5,15-methyltransferase (Decarboxylating)</fullName>
        <ecNumber evidence="7">2.1.1.132</ecNumber>
    </submittedName>
</protein>
<dbReference type="UniPathway" id="UPA00148"/>
<dbReference type="GO" id="GO:0008276">
    <property type="term" value="F:protein methyltransferase activity"/>
    <property type="evidence" value="ECO:0007669"/>
    <property type="project" value="InterPro"/>
</dbReference>
<dbReference type="EMBL" id="JACCAA010000001">
    <property type="protein sequence ID" value="NYG60358.1"/>
    <property type="molecule type" value="Genomic_DNA"/>
</dbReference>
<dbReference type="Pfam" id="PF00590">
    <property type="entry name" value="TP_methylase"/>
    <property type="match status" value="1"/>
</dbReference>
<organism evidence="7 8">
    <name type="scientific">Nocardioides daedukensis</name>
    <dbReference type="NCBI Taxonomy" id="634462"/>
    <lineage>
        <taxon>Bacteria</taxon>
        <taxon>Bacillati</taxon>
        <taxon>Actinomycetota</taxon>
        <taxon>Actinomycetes</taxon>
        <taxon>Propionibacteriales</taxon>
        <taxon>Nocardioidaceae</taxon>
        <taxon>Nocardioides</taxon>
    </lineage>
</organism>
<evidence type="ECO:0000313" key="7">
    <source>
        <dbReference type="EMBL" id="NYG60358.1"/>
    </source>
</evidence>
<name>A0A7Y9UQ71_9ACTN</name>
<dbReference type="CDD" id="cd11644">
    <property type="entry name" value="Precorrin-6Y-MT"/>
    <property type="match status" value="1"/>
</dbReference>
<evidence type="ECO:0000256" key="5">
    <source>
        <dbReference type="ARBA" id="ARBA00022691"/>
    </source>
</evidence>
<keyword evidence="8" id="KW-1185">Reference proteome</keyword>
<dbReference type="GO" id="GO:0009236">
    <property type="term" value="P:cobalamin biosynthetic process"/>
    <property type="evidence" value="ECO:0007669"/>
    <property type="project" value="UniProtKB-UniPathway"/>
</dbReference>
<evidence type="ECO:0000256" key="2">
    <source>
        <dbReference type="ARBA" id="ARBA00022573"/>
    </source>
</evidence>
<dbReference type="PANTHER" id="PTHR43182:SF1">
    <property type="entry name" value="COBALT-PRECORRIN-7 C(5)-METHYLTRANSFERASE"/>
    <property type="match status" value="1"/>
</dbReference>